<organism evidence="2">
    <name type="scientific">Brachypodium distachyon</name>
    <name type="common">Purple false brome</name>
    <name type="synonym">Trachynia distachya</name>
    <dbReference type="NCBI Taxonomy" id="15368"/>
    <lineage>
        <taxon>Eukaryota</taxon>
        <taxon>Viridiplantae</taxon>
        <taxon>Streptophyta</taxon>
        <taxon>Embryophyta</taxon>
        <taxon>Tracheophyta</taxon>
        <taxon>Spermatophyta</taxon>
        <taxon>Magnoliopsida</taxon>
        <taxon>Liliopsida</taxon>
        <taxon>Poales</taxon>
        <taxon>Poaceae</taxon>
        <taxon>BOP clade</taxon>
        <taxon>Pooideae</taxon>
        <taxon>Stipodae</taxon>
        <taxon>Brachypodieae</taxon>
        <taxon>Brachypodium</taxon>
    </lineage>
</organism>
<accession>A0A2K2CQ51</accession>
<dbReference type="EnsemblPlants" id="PNT64123">
    <property type="protein sequence ID" value="PNT64123"/>
    <property type="gene ID" value="BRADI_4g24712v3"/>
</dbReference>
<proteinExistence type="predicted"/>
<sequence length="54" mass="6373">MLKFGSLSFYTTLCNNVMVTCIDRCKYRRVVPHFRGSKTKGPQKISQAYYKYRS</sequence>
<evidence type="ECO:0000313" key="2">
    <source>
        <dbReference type="EMBL" id="PNT64123.1"/>
    </source>
</evidence>
<dbReference type="AlphaFoldDB" id="A0A2K2CQ51"/>
<dbReference type="Proteomes" id="UP000008810">
    <property type="component" value="Chromosome 4"/>
</dbReference>
<evidence type="ECO:0000313" key="3">
    <source>
        <dbReference type="EnsemblPlants" id="PNT64123"/>
    </source>
</evidence>
<reference evidence="2 3" key="1">
    <citation type="journal article" date="2010" name="Nature">
        <title>Genome sequencing and analysis of the model grass Brachypodium distachyon.</title>
        <authorList>
            <consortium name="International Brachypodium Initiative"/>
        </authorList>
    </citation>
    <scope>NUCLEOTIDE SEQUENCE [LARGE SCALE GENOMIC DNA]</scope>
    <source>
        <strain evidence="2 3">Bd21</strain>
    </source>
</reference>
<dbReference type="InParanoid" id="A0A2K2CQ51"/>
<evidence type="ECO:0000313" key="4">
    <source>
        <dbReference type="Proteomes" id="UP000008810"/>
    </source>
</evidence>
<dbReference type="EMBL" id="CM000883">
    <property type="protein sequence ID" value="PNT64123.1"/>
    <property type="molecule type" value="Genomic_DNA"/>
</dbReference>
<gene>
    <name evidence="2" type="ORF">BRADI_4g24712v3</name>
</gene>
<dbReference type="Gramene" id="PNT64123">
    <property type="protein sequence ID" value="PNT64123"/>
    <property type="gene ID" value="BRADI_4g24712v3"/>
</dbReference>
<evidence type="ECO:0000256" key="1">
    <source>
        <dbReference type="SAM" id="MobiDB-lite"/>
    </source>
</evidence>
<protein>
    <submittedName>
        <fullName evidence="2 3">Uncharacterized protein</fullName>
    </submittedName>
</protein>
<reference evidence="2" key="2">
    <citation type="submission" date="2017-06" db="EMBL/GenBank/DDBJ databases">
        <title>WGS assembly of Brachypodium distachyon.</title>
        <authorList>
            <consortium name="The International Brachypodium Initiative"/>
            <person name="Lucas S."/>
            <person name="Harmon-Smith M."/>
            <person name="Lail K."/>
            <person name="Tice H."/>
            <person name="Grimwood J."/>
            <person name="Bruce D."/>
            <person name="Barry K."/>
            <person name="Shu S."/>
            <person name="Lindquist E."/>
            <person name="Wang M."/>
            <person name="Pitluck S."/>
            <person name="Vogel J.P."/>
            <person name="Garvin D.F."/>
            <person name="Mockler T.C."/>
            <person name="Schmutz J."/>
            <person name="Rokhsar D."/>
            <person name="Bevan M.W."/>
        </authorList>
    </citation>
    <scope>NUCLEOTIDE SEQUENCE</scope>
    <source>
        <strain evidence="2">Bd21</strain>
    </source>
</reference>
<name>A0A2K2CQ51_BRADI</name>
<keyword evidence="4" id="KW-1185">Reference proteome</keyword>
<feature type="region of interest" description="Disordered" evidence="1">
    <location>
        <begin position="35"/>
        <end position="54"/>
    </location>
</feature>
<reference evidence="3" key="3">
    <citation type="submission" date="2018-08" db="UniProtKB">
        <authorList>
            <consortium name="EnsemblPlants"/>
        </authorList>
    </citation>
    <scope>IDENTIFICATION</scope>
    <source>
        <strain evidence="3">cv. Bd21</strain>
    </source>
</reference>